<gene>
    <name evidence="2" type="ORF">POPTR_010G246300</name>
</gene>
<dbReference type="PANTHER" id="PTHR33184:SF61">
    <property type="entry name" value="TPD1 PROTEIN HOMOLOG 1"/>
    <property type="match status" value="1"/>
</dbReference>
<name>A0A2K1YZQ9_POPTR</name>
<dbReference type="GO" id="GO:0001709">
    <property type="term" value="P:cell fate determination"/>
    <property type="evidence" value="ECO:0000318"/>
    <property type="project" value="GO_Central"/>
</dbReference>
<evidence type="ECO:0000313" key="3">
    <source>
        <dbReference type="Proteomes" id="UP000006729"/>
    </source>
</evidence>
<keyword evidence="3" id="KW-1185">Reference proteome</keyword>
<organism evidence="2 3">
    <name type="scientific">Populus trichocarpa</name>
    <name type="common">Western balsam poplar</name>
    <name type="synonym">Populus balsamifera subsp. trichocarpa</name>
    <dbReference type="NCBI Taxonomy" id="3694"/>
    <lineage>
        <taxon>Eukaryota</taxon>
        <taxon>Viridiplantae</taxon>
        <taxon>Streptophyta</taxon>
        <taxon>Embryophyta</taxon>
        <taxon>Tracheophyta</taxon>
        <taxon>Spermatophyta</taxon>
        <taxon>Magnoliopsida</taxon>
        <taxon>eudicotyledons</taxon>
        <taxon>Gunneridae</taxon>
        <taxon>Pentapetalae</taxon>
        <taxon>rosids</taxon>
        <taxon>fabids</taxon>
        <taxon>Malpighiales</taxon>
        <taxon>Salicaceae</taxon>
        <taxon>Saliceae</taxon>
        <taxon>Populus</taxon>
    </lineage>
</organism>
<evidence type="ECO:0000313" key="2">
    <source>
        <dbReference type="EMBL" id="PNT18513.1"/>
    </source>
</evidence>
<dbReference type="Gramene" id="Potri.010G246300.1.v4.1">
    <property type="protein sequence ID" value="Potri.010G246300.1.v4.1"/>
    <property type="gene ID" value="Potri.010G246300.v4.1"/>
</dbReference>
<dbReference type="Pfam" id="PF24068">
    <property type="entry name" value="TPD1_C"/>
    <property type="match status" value="1"/>
</dbReference>
<dbReference type="OMA" id="NIHLNCK"/>
<dbReference type="PANTHER" id="PTHR33184">
    <property type="entry name" value="PROTEIN TAPETUM DETERMINANT 1-LIKE-RELATED"/>
    <property type="match status" value="1"/>
</dbReference>
<dbReference type="InterPro" id="IPR040361">
    <property type="entry name" value="TPD1"/>
</dbReference>
<dbReference type="STRING" id="3694.A0A2K1YZQ9"/>
<dbReference type="Proteomes" id="UP000006729">
    <property type="component" value="Chromosome 10"/>
</dbReference>
<proteinExistence type="predicted"/>
<accession>A0A2K1YZQ9</accession>
<sequence>MTGLLLLSSHEVKGSATKKMDRCSSKNEITVAQGPAGTLPSGIPQFSVEIANTNSQVPIANIHLNCKEFSSAILVNPEIFKRIAVDDCLVNDGRALASSRCSTLLQINTPTPSNTLLQFSQPLVKSSAVSCAFSIVAS</sequence>
<keyword evidence="1" id="KW-0732">Signal</keyword>
<dbReference type="InParanoid" id="A0A2K1YZQ9"/>
<reference evidence="2 3" key="1">
    <citation type="journal article" date="2006" name="Science">
        <title>The genome of black cottonwood, Populus trichocarpa (Torr. &amp; Gray).</title>
        <authorList>
            <person name="Tuskan G.A."/>
            <person name="Difazio S."/>
            <person name="Jansson S."/>
            <person name="Bohlmann J."/>
            <person name="Grigoriev I."/>
            <person name="Hellsten U."/>
            <person name="Putnam N."/>
            <person name="Ralph S."/>
            <person name="Rombauts S."/>
            <person name="Salamov A."/>
            <person name="Schein J."/>
            <person name="Sterck L."/>
            <person name="Aerts A."/>
            <person name="Bhalerao R.R."/>
            <person name="Bhalerao R.P."/>
            <person name="Blaudez D."/>
            <person name="Boerjan W."/>
            <person name="Brun A."/>
            <person name="Brunner A."/>
            <person name="Busov V."/>
            <person name="Campbell M."/>
            <person name="Carlson J."/>
            <person name="Chalot M."/>
            <person name="Chapman J."/>
            <person name="Chen G.L."/>
            <person name="Cooper D."/>
            <person name="Coutinho P.M."/>
            <person name="Couturier J."/>
            <person name="Covert S."/>
            <person name="Cronk Q."/>
            <person name="Cunningham R."/>
            <person name="Davis J."/>
            <person name="Degroeve S."/>
            <person name="Dejardin A."/>
            <person name="Depamphilis C."/>
            <person name="Detter J."/>
            <person name="Dirks B."/>
            <person name="Dubchak I."/>
            <person name="Duplessis S."/>
            <person name="Ehlting J."/>
            <person name="Ellis B."/>
            <person name="Gendler K."/>
            <person name="Goodstein D."/>
            <person name="Gribskov M."/>
            <person name="Grimwood J."/>
            <person name="Groover A."/>
            <person name="Gunter L."/>
            <person name="Hamberger B."/>
            <person name="Heinze B."/>
            <person name="Helariutta Y."/>
            <person name="Henrissat B."/>
            <person name="Holligan D."/>
            <person name="Holt R."/>
            <person name="Huang W."/>
            <person name="Islam-Faridi N."/>
            <person name="Jones S."/>
            <person name="Jones-Rhoades M."/>
            <person name="Jorgensen R."/>
            <person name="Joshi C."/>
            <person name="Kangasjarvi J."/>
            <person name="Karlsson J."/>
            <person name="Kelleher C."/>
            <person name="Kirkpatrick R."/>
            <person name="Kirst M."/>
            <person name="Kohler A."/>
            <person name="Kalluri U."/>
            <person name="Larimer F."/>
            <person name="Leebens-Mack J."/>
            <person name="Leple J.C."/>
            <person name="Locascio P."/>
            <person name="Lou Y."/>
            <person name="Lucas S."/>
            <person name="Martin F."/>
            <person name="Montanini B."/>
            <person name="Napoli C."/>
            <person name="Nelson D.R."/>
            <person name="Nelson C."/>
            <person name="Nieminen K."/>
            <person name="Nilsson O."/>
            <person name="Pereda V."/>
            <person name="Peter G."/>
            <person name="Philippe R."/>
            <person name="Pilate G."/>
            <person name="Poliakov A."/>
            <person name="Razumovskaya J."/>
            <person name="Richardson P."/>
            <person name="Rinaldi C."/>
            <person name="Ritland K."/>
            <person name="Rouze P."/>
            <person name="Ryaboy D."/>
            <person name="Schmutz J."/>
            <person name="Schrader J."/>
            <person name="Segerman B."/>
            <person name="Shin H."/>
            <person name="Siddiqui A."/>
            <person name="Sterky F."/>
            <person name="Terry A."/>
            <person name="Tsai C.J."/>
            <person name="Uberbacher E."/>
            <person name="Unneberg P."/>
            <person name="Vahala J."/>
            <person name="Wall K."/>
            <person name="Wessler S."/>
            <person name="Yang G."/>
            <person name="Yin T."/>
            <person name="Douglas C."/>
            <person name="Marra M."/>
            <person name="Sandberg G."/>
            <person name="Van de Peer Y."/>
            <person name="Rokhsar D."/>
        </authorList>
    </citation>
    <scope>NUCLEOTIDE SEQUENCE [LARGE SCALE GENOMIC DNA]</scope>
    <source>
        <strain evidence="3">cv. Nisqually</strain>
    </source>
</reference>
<dbReference type="EMBL" id="CM009299">
    <property type="protein sequence ID" value="PNT18513.1"/>
    <property type="molecule type" value="Genomic_DNA"/>
</dbReference>
<dbReference type="AlphaFoldDB" id="A0A2K1YZQ9"/>
<evidence type="ECO:0000256" key="1">
    <source>
        <dbReference type="ARBA" id="ARBA00022729"/>
    </source>
</evidence>
<protein>
    <submittedName>
        <fullName evidence="2">Uncharacterized protein</fullName>
    </submittedName>
</protein>